<proteinExistence type="predicted"/>
<comment type="caution">
    <text evidence="2">The sequence shown here is derived from an EMBL/GenBank/DDBJ whole genome shotgun (WGS) entry which is preliminary data.</text>
</comment>
<dbReference type="NCBIfam" id="TIGR01615">
    <property type="entry name" value="A_thal_3542"/>
    <property type="match status" value="1"/>
</dbReference>
<dbReference type="Gramene" id="OIT19317">
    <property type="protein sequence ID" value="OIT19317"/>
    <property type="gene ID" value="A4A49_42177"/>
</dbReference>
<keyword evidence="3" id="KW-1185">Reference proteome</keyword>
<dbReference type="Proteomes" id="UP000187609">
    <property type="component" value="Unassembled WGS sequence"/>
</dbReference>
<evidence type="ECO:0000313" key="3">
    <source>
        <dbReference type="Proteomes" id="UP000187609"/>
    </source>
</evidence>
<organism evidence="2 3">
    <name type="scientific">Nicotiana attenuata</name>
    <name type="common">Coyote tobacco</name>
    <dbReference type="NCBI Taxonomy" id="49451"/>
    <lineage>
        <taxon>Eukaryota</taxon>
        <taxon>Viridiplantae</taxon>
        <taxon>Streptophyta</taxon>
        <taxon>Embryophyta</taxon>
        <taxon>Tracheophyta</taxon>
        <taxon>Spermatophyta</taxon>
        <taxon>Magnoliopsida</taxon>
        <taxon>eudicotyledons</taxon>
        <taxon>Gunneridae</taxon>
        <taxon>Pentapetalae</taxon>
        <taxon>asterids</taxon>
        <taxon>lamiids</taxon>
        <taxon>Solanales</taxon>
        <taxon>Solanaceae</taxon>
        <taxon>Nicotianoideae</taxon>
        <taxon>Nicotianeae</taxon>
        <taxon>Nicotiana</taxon>
    </lineage>
</organism>
<dbReference type="PANTHER" id="PTHR31579:SF58">
    <property type="entry name" value="PLANT-SPECIFIC DOMAIN TIGR01615 FAMILY PROTEIN"/>
    <property type="match status" value="1"/>
</dbReference>
<sequence>MADTNSDIPALVIPDTEKPMESSIPFESFITTPTLPAEITPHPDSPSLSILKTPKSTDPSSLSSEVPTNQRTSGEQGQSHKVAEGSTIVTADSVILVVPIEEENVVTIFVVSADRVLQEIITQRNELQGMREERAIVAVEDAAPAETTGPSHKKPDPSLEDPGQGSHSQNSSAPAFDVAPLDILAPEMSSSTWIKWVPVGPNAALYKNKQLVATKNHRTKRSSRLEKIVLEKYSCKHMARESSKIRLNGRELGAFVKQSDEPEDICELIFEFLDEDLEFHSSECSLDSSISYSSGEIMHEEDDENVNNSEENKAFWAAQGEFLQTTLCRTTSFESRIRKATKEALNELKSIGFNCSCKKMVADSCRKCTQKEISERLGNAGYNCSICKSKWKSSPEMPSGEHTYMEVVQSASSRKGEIMKVIIELNFRGEFEMARANEEYNRLVTKLPEVYVGKIERLRNLIRILCCASKKCMREKKMHMAPWRKHKYMLAKYIGTPEMMPEPGFPAVNNLQRLVVRPRAYSILTFDLLDSLPPPPPGLYSTAIKVI</sequence>
<gene>
    <name evidence="2" type="ORF">A4A49_42177</name>
</gene>
<dbReference type="STRING" id="49451.A0A1J6JND3"/>
<dbReference type="EMBL" id="MJEQ01008022">
    <property type="protein sequence ID" value="OIT19317.1"/>
    <property type="molecule type" value="Genomic_DNA"/>
</dbReference>
<reference evidence="2" key="1">
    <citation type="submission" date="2016-11" db="EMBL/GenBank/DDBJ databases">
        <title>The genome of Nicotiana attenuata.</title>
        <authorList>
            <person name="Xu S."/>
            <person name="Brockmoeller T."/>
            <person name="Gaquerel E."/>
            <person name="Navarro A."/>
            <person name="Kuhl H."/>
            <person name="Gase K."/>
            <person name="Ling Z."/>
            <person name="Zhou W."/>
            <person name="Kreitzer C."/>
            <person name="Stanke M."/>
            <person name="Tang H."/>
            <person name="Lyons E."/>
            <person name="Pandey P."/>
            <person name="Pandey S.P."/>
            <person name="Timmermann B."/>
            <person name="Baldwin I.T."/>
        </authorList>
    </citation>
    <scope>NUCLEOTIDE SEQUENCE [LARGE SCALE GENOMIC DNA]</scope>
    <source>
        <strain evidence="2">UT</strain>
    </source>
</reference>
<dbReference type="Pfam" id="PF04720">
    <property type="entry name" value="PDDEXK_6"/>
    <property type="match status" value="1"/>
</dbReference>
<evidence type="ECO:0000313" key="2">
    <source>
        <dbReference type="EMBL" id="OIT19317.1"/>
    </source>
</evidence>
<feature type="compositionally biased region" description="Polar residues" evidence="1">
    <location>
        <begin position="46"/>
        <end position="79"/>
    </location>
</feature>
<name>A0A1J6JND3_NICAT</name>
<evidence type="ECO:0000256" key="1">
    <source>
        <dbReference type="SAM" id="MobiDB-lite"/>
    </source>
</evidence>
<feature type="region of interest" description="Disordered" evidence="1">
    <location>
        <begin position="1"/>
        <end position="84"/>
    </location>
</feature>
<feature type="region of interest" description="Disordered" evidence="1">
    <location>
        <begin position="141"/>
        <end position="172"/>
    </location>
</feature>
<dbReference type="PANTHER" id="PTHR31579">
    <property type="entry name" value="OS03G0796600 PROTEIN"/>
    <property type="match status" value="1"/>
</dbReference>
<protein>
    <submittedName>
        <fullName evidence="2">Uncharacterized protein</fullName>
    </submittedName>
</protein>
<dbReference type="AlphaFoldDB" id="A0A1J6JND3"/>
<dbReference type="InterPro" id="IPR006502">
    <property type="entry name" value="PDDEXK-like"/>
</dbReference>
<accession>A0A1J6JND3</accession>